<gene>
    <name evidence="1" type="ORF">METZ01_LOCUS221435</name>
</gene>
<protein>
    <submittedName>
        <fullName evidence="1">Uncharacterized protein</fullName>
    </submittedName>
</protein>
<proteinExistence type="predicted"/>
<accession>A0A382G305</accession>
<sequence length="33" mass="4007">MYQYQNCFSFSTIYFKIKARILKQFYNIGGYLG</sequence>
<organism evidence="1">
    <name type="scientific">marine metagenome</name>
    <dbReference type="NCBI Taxonomy" id="408172"/>
    <lineage>
        <taxon>unclassified sequences</taxon>
        <taxon>metagenomes</taxon>
        <taxon>ecological metagenomes</taxon>
    </lineage>
</organism>
<evidence type="ECO:0000313" key="1">
    <source>
        <dbReference type="EMBL" id="SVB68581.1"/>
    </source>
</evidence>
<name>A0A382G305_9ZZZZ</name>
<reference evidence="1" key="1">
    <citation type="submission" date="2018-05" db="EMBL/GenBank/DDBJ databases">
        <authorList>
            <person name="Lanie J.A."/>
            <person name="Ng W.-L."/>
            <person name="Kazmierczak K.M."/>
            <person name="Andrzejewski T.M."/>
            <person name="Davidsen T.M."/>
            <person name="Wayne K.J."/>
            <person name="Tettelin H."/>
            <person name="Glass J.I."/>
            <person name="Rusch D."/>
            <person name="Podicherti R."/>
            <person name="Tsui H.-C.T."/>
            <person name="Winkler M.E."/>
        </authorList>
    </citation>
    <scope>NUCLEOTIDE SEQUENCE</scope>
</reference>
<feature type="non-terminal residue" evidence="1">
    <location>
        <position position="33"/>
    </location>
</feature>
<dbReference type="AlphaFoldDB" id="A0A382G305"/>
<dbReference type="EMBL" id="UINC01052815">
    <property type="protein sequence ID" value="SVB68581.1"/>
    <property type="molecule type" value="Genomic_DNA"/>
</dbReference>